<dbReference type="RefSeq" id="WP_216521269.1">
    <property type="nucleotide sequence ID" value="NZ_JAHLPM010000016.1"/>
</dbReference>
<evidence type="ECO:0000313" key="3">
    <source>
        <dbReference type="Proteomes" id="UP000749471"/>
    </source>
</evidence>
<accession>A0ABS6E9H1</accession>
<evidence type="ECO:0000313" key="2">
    <source>
        <dbReference type="EMBL" id="MBU5439561.1"/>
    </source>
</evidence>
<dbReference type="Proteomes" id="UP000749471">
    <property type="component" value="Unassembled WGS sequence"/>
</dbReference>
<dbReference type="GO" id="GO:0016787">
    <property type="term" value="F:hydrolase activity"/>
    <property type="evidence" value="ECO:0007669"/>
    <property type="project" value="UniProtKB-KW"/>
</dbReference>
<keyword evidence="3" id="KW-1185">Reference proteome</keyword>
<protein>
    <submittedName>
        <fullName evidence="2">Alpha/beta hydrolase</fullName>
    </submittedName>
</protein>
<dbReference type="PANTHER" id="PTHR43798:SF31">
    <property type="entry name" value="AB HYDROLASE SUPERFAMILY PROTEIN YCLE"/>
    <property type="match status" value="1"/>
</dbReference>
<evidence type="ECO:0000256" key="1">
    <source>
        <dbReference type="ARBA" id="ARBA00022801"/>
    </source>
</evidence>
<proteinExistence type="predicted"/>
<comment type="caution">
    <text evidence="2">The sequence shown here is derived from an EMBL/GenBank/DDBJ whole genome shotgun (WGS) entry which is preliminary data.</text>
</comment>
<dbReference type="PANTHER" id="PTHR43798">
    <property type="entry name" value="MONOACYLGLYCEROL LIPASE"/>
    <property type="match status" value="1"/>
</dbReference>
<sequence>MKTQIAFKTQAGKNEIMKAYDSFLQKWVSPCKEIYTDTRYGKTHIIASGEKSAPPLILLHGTGMNSIMWIGEVREYSKSYRVYAVDIPGEPGKSDETQFSLEGASYTEWLYDVLDANETIPLFTDNELKKLTMPTALFVGEKNIMLHSVKTAERLRDLVPYATINILPDVGHSIVNLADKIKVFLADQL</sequence>
<keyword evidence="1 2" id="KW-0378">Hydrolase</keyword>
<organism evidence="2 3">
    <name type="scientific">Tissierella simiarum</name>
    <dbReference type="NCBI Taxonomy" id="2841534"/>
    <lineage>
        <taxon>Bacteria</taxon>
        <taxon>Bacillati</taxon>
        <taxon>Bacillota</taxon>
        <taxon>Tissierellia</taxon>
        <taxon>Tissierellales</taxon>
        <taxon>Tissierellaceae</taxon>
        <taxon>Tissierella</taxon>
    </lineage>
</organism>
<gene>
    <name evidence="2" type="ORF">KQI42_16220</name>
</gene>
<name>A0ABS6E9H1_9FIRM</name>
<dbReference type="EMBL" id="JAHLPM010000016">
    <property type="protein sequence ID" value="MBU5439561.1"/>
    <property type="molecule type" value="Genomic_DNA"/>
</dbReference>
<reference evidence="2 3" key="1">
    <citation type="submission" date="2021-06" db="EMBL/GenBank/DDBJ databases">
        <authorList>
            <person name="Sun Q."/>
            <person name="Li D."/>
        </authorList>
    </citation>
    <scope>NUCLEOTIDE SEQUENCE [LARGE SCALE GENOMIC DNA]</scope>
    <source>
        <strain evidence="2 3">MSJ-40</strain>
    </source>
</reference>
<dbReference type="InterPro" id="IPR050266">
    <property type="entry name" value="AB_hydrolase_sf"/>
</dbReference>